<dbReference type="Gene3D" id="1.20.120.1760">
    <property type="match status" value="1"/>
</dbReference>
<evidence type="ECO:0000256" key="11">
    <source>
        <dbReference type="ARBA" id="ARBA00023136"/>
    </source>
</evidence>
<dbReference type="PANTHER" id="PTHR14269">
    <property type="entry name" value="CDP-DIACYLGLYCEROL--GLYCEROL-3-PHOSPHATE 3-PHOSPHATIDYLTRANSFERASE-RELATED"/>
    <property type="match status" value="1"/>
</dbReference>
<evidence type="ECO:0000256" key="8">
    <source>
        <dbReference type="ARBA" id="ARBA00022692"/>
    </source>
</evidence>
<evidence type="ECO:0000256" key="5">
    <source>
        <dbReference type="ARBA" id="ARBA00017171"/>
    </source>
</evidence>
<comment type="subcellular location">
    <subcellularLocation>
        <location evidence="2">Endomembrane system</location>
        <topology evidence="2">Multi-pass membrane protein</topology>
    </subcellularLocation>
</comment>
<dbReference type="InterPro" id="IPR004533">
    <property type="entry name" value="CDP-diaglyc--ser_O-PTrfase"/>
</dbReference>
<evidence type="ECO:0000256" key="15">
    <source>
        <dbReference type="RuleBase" id="RU003750"/>
    </source>
</evidence>
<gene>
    <name evidence="17" type="ORF">SAMN04488541_100274</name>
</gene>
<evidence type="ECO:0000256" key="6">
    <source>
        <dbReference type="ARBA" id="ARBA00022516"/>
    </source>
</evidence>
<evidence type="ECO:0000256" key="10">
    <source>
        <dbReference type="ARBA" id="ARBA00023098"/>
    </source>
</evidence>
<feature type="transmembrane region" description="Helical" evidence="16">
    <location>
        <begin position="188"/>
        <end position="216"/>
    </location>
</feature>
<dbReference type="Proteomes" id="UP000199513">
    <property type="component" value="Unassembled WGS sequence"/>
</dbReference>
<comment type="catalytic activity">
    <reaction evidence="1">
        <text>a CDP-1,2-diacyl-sn-glycerol + L-serine = a 1,2-diacyl-sn-glycero-3-phospho-L-serine + CMP + H(+)</text>
        <dbReference type="Rhea" id="RHEA:16913"/>
        <dbReference type="ChEBI" id="CHEBI:15378"/>
        <dbReference type="ChEBI" id="CHEBI:33384"/>
        <dbReference type="ChEBI" id="CHEBI:57262"/>
        <dbReference type="ChEBI" id="CHEBI:58332"/>
        <dbReference type="ChEBI" id="CHEBI:60377"/>
        <dbReference type="EC" id="2.7.8.8"/>
    </reaction>
</comment>
<dbReference type="PROSITE" id="PS00379">
    <property type="entry name" value="CDP_ALCOHOL_P_TRANSF"/>
    <property type="match status" value="1"/>
</dbReference>
<dbReference type="GO" id="GO:0012505">
    <property type="term" value="C:endomembrane system"/>
    <property type="evidence" value="ECO:0007669"/>
    <property type="project" value="UniProtKB-SubCell"/>
</dbReference>
<evidence type="ECO:0000256" key="12">
    <source>
        <dbReference type="ARBA" id="ARBA00023209"/>
    </source>
</evidence>
<dbReference type="EMBL" id="FONY01000002">
    <property type="protein sequence ID" value="SFE49234.1"/>
    <property type="molecule type" value="Genomic_DNA"/>
</dbReference>
<keyword evidence="7 15" id="KW-0808">Transferase</keyword>
<keyword evidence="6" id="KW-0444">Lipid biosynthesis</keyword>
<evidence type="ECO:0000256" key="2">
    <source>
        <dbReference type="ARBA" id="ARBA00004127"/>
    </source>
</evidence>
<dbReference type="NCBIfam" id="TIGR00473">
    <property type="entry name" value="pssA"/>
    <property type="match status" value="1"/>
</dbReference>
<dbReference type="EC" id="2.7.8.8" evidence="4"/>
<evidence type="ECO:0000256" key="16">
    <source>
        <dbReference type="SAM" id="Phobius"/>
    </source>
</evidence>
<evidence type="ECO:0000256" key="7">
    <source>
        <dbReference type="ARBA" id="ARBA00022679"/>
    </source>
</evidence>
<comment type="similarity">
    <text evidence="3 15">Belongs to the CDP-alcohol phosphatidyltransferase class-I family.</text>
</comment>
<feature type="transmembrane region" description="Helical" evidence="16">
    <location>
        <begin position="7"/>
        <end position="25"/>
    </location>
</feature>
<keyword evidence="11 16" id="KW-0472">Membrane</keyword>
<protein>
    <recommendedName>
        <fullName evidence="5">CDP-diacylglycerol--serine O-phosphatidyltransferase</fullName>
        <ecNumber evidence="4">2.7.8.8</ecNumber>
    </recommendedName>
    <alternativeName>
        <fullName evidence="14">Phosphatidylserine synthase</fullName>
    </alternativeName>
</protein>
<dbReference type="InterPro" id="IPR043130">
    <property type="entry name" value="CDP-OH_PTrfase_TM_dom"/>
</dbReference>
<name>A0A1I2AZ66_9BACT</name>
<keyword evidence="10" id="KW-0443">Lipid metabolism</keyword>
<evidence type="ECO:0000256" key="3">
    <source>
        <dbReference type="ARBA" id="ARBA00010441"/>
    </source>
</evidence>
<dbReference type="GO" id="GO:0016020">
    <property type="term" value="C:membrane"/>
    <property type="evidence" value="ECO:0007669"/>
    <property type="project" value="InterPro"/>
</dbReference>
<evidence type="ECO:0000256" key="13">
    <source>
        <dbReference type="ARBA" id="ARBA00023264"/>
    </source>
</evidence>
<keyword evidence="8 16" id="KW-0812">Transmembrane</keyword>
<dbReference type="InterPro" id="IPR000462">
    <property type="entry name" value="CDP-OH_P_trans"/>
</dbReference>
<dbReference type="GO" id="GO:0008654">
    <property type="term" value="P:phospholipid biosynthetic process"/>
    <property type="evidence" value="ECO:0007669"/>
    <property type="project" value="UniProtKB-KW"/>
</dbReference>
<dbReference type="PANTHER" id="PTHR14269:SF61">
    <property type="entry name" value="CDP-DIACYLGLYCEROL--SERINE O-PHOSPHATIDYLTRANSFERASE"/>
    <property type="match status" value="1"/>
</dbReference>
<dbReference type="InterPro" id="IPR048254">
    <property type="entry name" value="CDP_ALCOHOL_P_TRANSF_CS"/>
</dbReference>
<keyword evidence="9 16" id="KW-1133">Transmembrane helix</keyword>
<evidence type="ECO:0000313" key="17">
    <source>
        <dbReference type="EMBL" id="SFE49234.1"/>
    </source>
</evidence>
<dbReference type="Pfam" id="PF01066">
    <property type="entry name" value="CDP-OH_P_transf"/>
    <property type="match status" value="1"/>
</dbReference>
<keyword evidence="18" id="KW-1185">Reference proteome</keyword>
<dbReference type="RefSeq" id="WP_091538783.1">
    <property type="nucleotide sequence ID" value="NZ_FONY01000002.1"/>
</dbReference>
<dbReference type="STRING" id="1003.SAMN04488541_100274"/>
<reference evidence="17 18" key="1">
    <citation type="submission" date="2016-10" db="EMBL/GenBank/DDBJ databases">
        <authorList>
            <person name="de Groot N.N."/>
        </authorList>
    </citation>
    <scope>NUCLEOTIDE SEQUENCE [LARGE SCALE GENOMIC DNA]</scope>
    <source>
        <strain>GEY</strain>
        <strain evidence="18">DSM 9560</strain>
    </source>
</reference>
<feature type="transmembrane region" description="Helical" evidence="16">
    <location>
        <begin position="119"/>
        <end position="140"/>
    </location>
</feature>
<evidence type="ECO:0000256" key="1">
    <source>
        <dbReference type="ARBA" id="ARBA00000287"/>
    </source>
</evidence>
<evidence type="ECO:0000313" key="18">
    <source>
        <dbReference type="Proteomes" id="UP000199513"/>
    </source>
</evidence>
<organism evidence="17 18">
    <name type="scientific">Thermoflexibacter ruber</name>
    <dbReference type="NCBI Taxonomy" id="1003"/>
    <lineage>
        <taxon>Bacteria</taxon>
        <taxon>Pseudomonadati</taxon>
        <taxon>Bacteroidota</taxon>
        <taxon>Cytophagia</taxon>
        <taxon>Cytophagales</taxon>
        <taxon>Thermoflexibacteraceae</taxon>
        <taxon>Thermoflexibacter</taxon>
    </lineage>
</organism>
<evidence type="ECO:0000256" key="9">
    <source>
        <dbReference type="ARBA" id="ARBA00022989"/>
    </source>
</evidence>
<evidence type="ECO:0000256" key="14">
    <source>
        <dbReference type="ARBA" id="ARBA00032361"/>
    </source>
</evidence>
<sequence length="226" mass="25143">MRKHIPNLLTCGNLLCGFLGITFCFEWSLAWAANCILIAVVFDFFDGFAARSLKVSSPIGKELDSLADVVSFGVLPALILYKLVQNQGSAFFYFAVFIAIFSALRLAKFNVDTRQSDAFIGVPTPANALLIASFPLIYTYHPQFKDVVTNLYLLYAIMLIMPLLLVAELPLIALKFKTYDFAKNKIKYILVISSVILLIFLQFAAIPLIIVLYVLLSILNNLISKG</sequence>
<dbReference type="OrthoDB" id="9777147at2"/>
<keyword evidence="12" id="KW-0594">Phospholipid biosynthesis</keyword>
<dbReference type="InterPro" id="IPR050324">
    <property type="entry name" value="CDP-alcohol_PTase-I"/>
</dbReference>
<feature type="transmembrane region" description="Helical" evidence="16">
    <location>
        <begin position="152"/>
        <end position="176"/>
    </location>
</feature>
<proteinExistence type="inferred from homology"/>
<keyword evidence="13" id="KW-1208">Phospholipid metabolism</keyword>
<dbReference type="AlphaFoldDB" id="A0A1I2AZ66"/>
<evidence type="ECO:0000256" key="4">
    <source>
        <dbReference type="ARBA" id="ARBA00013174"/>
    </source>
</evidence>
<feature type="transmembrane region" description="Helical" evidence="16">
    <location>
        <begin position="90"/>
        <end position="107"/>
    </location>
</feature>
<accession>A0A1I2AZ66</accession>
<dbReference type="GO" id="GO:0003882">
    <property type="term" value="F:CDP-diacylglycerol-serine O-phosphatidyltransferase activity"/>
    <property type="evidence" value="ECO:0007669"/>
    <property type="project" value="UniProtKB-EC"/>
</dbReference>